<dbReference type="InterPro" id="IPR014718">
    <property type="entry name" value="GH-type_carb-bd"/>
</dbReference>
<dbReference type="GO" id="GO:0005975">
    <property type="term" value="P:carbohydrate metabolic process"/>
    <property type="evidence" value="ECO:0007669"/>
    <property type="project" value="InterPro"/>
</dbReference>
<dbReference type="Pfam" id="PF01263">
    <property type="entry name" value="Aldose_epim"/>
    <property type="match status" value="1"/>
</dbReference>
<dbReference type="EMBL" id="SZON01000175">
    <property type="protein sequence ID" value="TKI97820.1"/>
    <property type="molecule type" value="Genomic_DNA"/>
</dbReference>
<dbReference type="AlphaFoldDB" id="A0A4U3BAQ1"/>
<dbReference type="SUPFAM" id="SSF74650">
    <property type="entry name" value="Galactose mutarotase-like"/>
    <property type="match status" value="1"/>
</dbReference>
<protein>
    <submittedName>
        <fullName evidence="1">Aldose 1-epimerase family protein</fullName>
    </submittedName>
</protein>
<evidence type="ECO:0000313" key="1">
    <source>
        <dbReference type="EMBL" id="TKI97820.1"/>
    </source>
</evidence>
<feature type="non-terminal residue" evidence="1">
    <location>
        <position position="1"/>
    </location>
</feature>
<dbReference type="Proteomes" id="UP000305222">
    <property type="component" value="Unassembled WGS sequence"/>
</dbReference>
<dbReference type="Gene3D" id="2.70.98.10">
    <property type="match status" value="1"/>
</dbReference>
<proteinExistence type="predicted"/>
<organism evidence="1 2">
    <name type="scientific">Bacillus wiedmannii</name>
    <dbReference type="NCBI Taxonomy" id="1890302"/>
    <lineage>
        <taxon>Bacteria</taxon>
        <taxon>Bacillati</taxon>
        <taxon>Bacillota</taxon>
        <taxon>Bacilli</taxon>
        <taxon>Bacillales</taxon>
        <taxon>Bacillaceae</taxon>
        <taxon>Bacillus</taxon>
        <taxon>Bacillus cereus group</taxon>
    </lineage>
</organism>
<comment type="caution">
    <text evidence="1">The sequence shown here is derived from an EMBL/GenBank/DDBJ whole genome shotgun (WGS) entry which is preliminary data.</text>
</comment>
<dbReference type="GO" id="GO:0016853">
    <property type="term" value="F:isomerase activity"/>
    <property type="evidence" value="ECO:0007669"/>
    <property type="project" value="InterPro"/>
</dbReference>
<evidence type="ECO:0000313" key="2">
    <source>
        <dbReference type="Proteomes" id="UP000305222"/>
    </source>
</evidence>
<reference evidence="1 2" key="1">
    <citation type="journal article" date="2019" name="Environ. Microbiol.">
        <title>An active ?-lactamase is a part of an orchestrated cell wall stress resistance network of Bacillus subtilis and related rhizosphere species.</title>
        <authorList>
            <person name="Bucher T."/>
            <person name="Keren-Paz A."/>
            <person name="Hausser J."/>
            <person name="Olender T."/>
            <person name="Cytryn E."/>
            <person name="Kolodkin-Gal I."/>
        </authorList>
    </citation>
    <scope>NUCLEOTIDE SEQUENCE [LARGE SCALE GENOMIC DNA]</scope>
    <source>
        <strain evidence="1 2">I5</strain>
    </source>
</reference>
<dbReference type="GO" id="GO:0030246">
    <property type="term" value="F:carbohydrate binding"/>
    <property type="evidence" value="ECO:0007669"/>
    <property type="project" value="InterPro"/>
</dbReference>
<gene>
    <name evidence="1" type="ORF">FC699_06495</name>
</gene>
<accession>A0A4U3BAQ1</accession>
<dbReference type="InterPro" id="IPR011013">
    <property type="entry name" value="Gal_mutarotase_sf_dom"/>
</dbReference>
<dbReference type="InterPro" id="IPR008183">
    <property type="entry name" value="Aldose_1/G6P_1-epimerase"/>
</dbReference>
<sequence length="167" mass="18989">VTYEVNNPTSKEMFFSIGAHPGFNFPLLEGESFTDYHLSFNGSERLETSVLEGPYLSSKKQLIAENTNELPLTYDLFKNDALIFENMNTDEISIRSHKHNKFVKVEFDGFPFVGVWTPGENAPFLCIEPWYGIADEVNPAKDFKKKKGIQSLQANETFTCRYSITIG</sequence>
<name>A0A4U3BAQ1_9BACI</name>